<dbReference type="InterPro" id="IPR031127">
    <property type="entry name" value="E3_UB_ligase_RBR"/>
</dbReference>
<sequence>MPLHIGNDSRLLIMHQRSMTITGGLTLIITRPSPNYHESEVFASRPSSVKKSHKSHRSHRSHPTGPSHLASTHSLGSSKRSTFLGNFFGPSLQPQPPPEKPAKFVSCVVCLDEERPIHRTARLKCGHRMCHSCLKRNFKLSVSDPQNMPPKCCTADHIPLKHVERLFDNAFKKMWNKKFAEFSTRNRVYCPSRRCGQWIKPEDIYRAEDGRKCGRCSHCKTKVCCACNGKWHRSRECPRDEETNQFLEQAKREGWQRCYRCKAMVELKEGCNHMTCRCTAEFCMICGSKWKTCECPWFNFDGIESDPLERMPQVPMNPRSNPFTGGGGTRFGSVPPSPPSPPSAPSPRAFRSEVGAAPPAPNMRPRPASYESEDMLLRRLQEQHMAHRMHSYGDFEGMRDEDEGYGRDMGDTMDLGNHRGRKFMDEGYRRRPATVIVPSPPQIHPPAAPPPPHSTFEMPSSGMDYGVPGASWTRGVLHHSPERWRGPSPERRHPSRHPSPEPNLRRVPSGEKSRAKRNSSLDRRLAGRFNSGGRPGPLMPPMSMPMSMGGVMSPMGPMSPVMMPPHSHPHGHTYPHPGVGHPGGGSGGMPMAPAPPSAAPMPRMHMMEEQFFANNRSTRSFEQIASAGLQKASGGGGGAAAGAGAGAGSPRAPTVKRRPPQATREHNKHDPLKPSVLAGLAGPGRGMNRVFEWRNYVEPGAPEGNYAQSMAA</sequence>
<evidence type="ECO:0000256" key="2">
    <source>
        <dbReference type="ARBA" id="ARBA00012251"/>
    </source>
</evidence>
<feature type="domain" description="RING-type" evidence="11">
    <location>
        <begin position="107"/>
        <end position="152"/>
    </location>
</feature>
<gene>
    <name evidence="13" type="ORF">B0T17DRAFT_199553</name>
</gene>
<evidence type="ECO:0000256" key="3">
    <source>
        <dbReference type="ARBA" id="ARBA00022679"/>
    </source>
</evidence>
<keyword evidence="5" id="KW-0677">Repeat</keyword>
<comment type="caution">
    <text evidence="13">The sequence shown here is derived from an EMBL/GenBank/DDBJ whole genome shotgun (WGS) entry which is preliminary data.</text>
</comment>
<evidence type="ECO:0000256" key="6">
    <source>
        <dbReference type="ARBA" id="ARBA00022771"/>
    </source>
</evidence>
<dbReference type="PROSITE" id="PS00518">
    <property type="entry name" value="ZF_RING_1"/>
    <property type="match status" value="1"/>
</dbReference>
<dbReference type="InterPro" id="IPR044066">
    <property type="entry name" value="TRIAD_supradom"/>
</dbReference>
<dbReference type="GO" id="GO:0008270">
    <property type="term" value="F:zinc ion binding"/>
    <property type="evidence" value="ECO:0007669"/>
    <property type="project" value="UniProtKB-KW"/>
</dbReference>
<feature type="compositionally biased region" description="Basic and acidic residues" evidence="10">
    <location>
        <begin position="508"/>
        <end position="525"/>
    </location>
</feature>
<evidence type="ECO:0000256" key="8">
    <source>
        <dbReference type="ARBA" id="ARBA00022833"/>
    </source>
</evidence>
<feature type="region of interest" description="Disordered" evidence="10">
    <location>
        <begin position="629"/>
        <end position="681"/>
    </location>
</feature>
<dbReference type="AlphaFoldDB" id="A0AA39X9H6"/>
<dbReference type="InterPro" id="IPR001841">
    <property type="entry name" value="Znf_RING"/>
</dbReference>
<feature type="compositionally biased region" description="Gly residues" evidence="10">
    <location>
        <begin position="633"/>
        <end position="647"/>
    </location>
</feature>
<evidence type="ECO:0000256" key="7">
    <source>
        <dbReference type="ARBA" id="ARBA00022786"/>
    </source>
</evidence>
<feature type="compositionally biased region" description="Pro residues" evidence="10">
    <location>
        <begin position="335"/>
        <end position="345"/>
    </location>
</feature>
<dbReference type="PANTHER" id="PTHR11685">
    <property type="entry name" value="RBR FAMILY RING FINGER AND IBR DOMAIN-CONTAINING"/>
    <property type="match status" value="1"/>
</dbReference>
<name>A0AA39X9H6_9PEZI</name>
<keyword evidence="3" id="KW-0808">Transferase</keyword>
<dbReference type="GO" id="GO:0061630">
    <property type="term" value="F:ubiquitin protein ligase activity"/>
    <property type="evidence" value="ECO:0007669"/>
    <property type="project" value="UniProtKB-EC"/>
</dbReference>
<protein>
    <recommendedName>
        <fullName evidence="2">RBR-type E3 ubiquitin transferase</fullName>
        <ecNumber evidence="2">2.3.2.31</ecNumber>
    </recommendedName>
</protein>
<organism evidence="13 14">
    <name type="scientific">Bombardia bombarda</name>
    <dbReference type="NCBI Taxonomy" id="252184"/>
    <lineage>
        <taxon>Eukaryota</taxon>
        <taxon>Fungi</taxon>
        <taxon>Dikarya</taxon>
        <taxon>Ascomycota</taxon>
        <taxon>Pezizomycotina</taxon>
        <taxon>Sordariomycetes</taxon>
        <taxon>Sordariomycetidae</taxon>
        <taxon>Sordariales</taxon>
        <taxon>Lasiosphaeriaceae</taxon>
        <taxon>Bombardia</taxon>
    </lineage>
</organism>
<feature type="region of interest" description="Disordered" evidence="10">
    <location>
        <begin position="436"/>
        <end position="462"/>
    </location>
</feature>
<dbReference type="EMBL" id="JAULSR010000002">
    <property type="protein sequence ID" value="KAK0629807.1"/>
    <property type="molecule type" value="Genomic_DNA"/>
</dbReference>
<keyword evidence="8" id="KW-0862">Zinc</keyword>
<feature type="region of interest" description="Disordered" evidence="10">
    <location>
        <begin position="38"/>
        <end position="76"/>
    </location>
</feature>
<keyword evidence="4" id="KW-0479">Metal-binding</keyword>
<evidence type="ECO:0000259" key="11">
    <source>
        <dbReference type="PROSITE" id="PS50089"/>
    </source>
</evidence>
<keyword evidence="7" id="KW-0833">Ubl conjugation pathway</keyword>
<proteinExistence type="predicted"/>
<evidence type="ECO:0000256" key="5">
    <source>
        <dbReference type="ARBA" id="ARBA00022737"/>
    </source>
</evidence>
<evidence type="ECO:0000256" key="4">
    <source>
        <dbReference type="ARBA" id="ARBA00022723"/>
    </source>
</evidence>
<dbReference type="PROSITE" id="PS51873">
    <property type="entry name" value="TRIAD"/>
    <property type="match status" value="1"/>
</dbReference>
<dbReference type="Proteomes" id="UP001174934">
    <property type="component" value="Unassembled WGS sequence"/>
</dbReference>
<keyword evidence="14" id="KW-1185">Reference proteome</keyword>
<dbReference type="SMART" id="SM00184">
    <property type="entry name" value="RING"/>
    <property type="match status" value="2"/>
</dbReference>
<feature type="compositionally biased region" description="Basic and acidic residues" evidence="10">
    <location>
        <begin position="479"/>
        <end position="492"/>
    </location>
</feature>
<feature type="compositionally biased region" description="Basic and acidic residues" evidence="10">
    <location>
        <begin position="663"/>
        <end position="672"/>
    </location>
</feature>
<dbReference type="CDD" id="cd16449">
    <property type="entry name" value="RING-HC"/>
    <property type="match status" value="1"/>
</dbReference>
<reference evidence="13" key="1">
    <citation type="submission" date="2023-06" db="EMBL/GenBank/DDBJ databases">
        <title>Genome-scale phylogeny and comparative genomics of the fungal order Sordariales.</title>
        <authorList>
            <consortium name="Lawrence Berkeley National Laboratory"/>
            <person name="Hensen N."/>
            <person name="Bonometti L."/>
            <person name="Westerberg I."/>
            <person name="Brannstrom I.O."/>
            <person name="Guillou S."/>
            <person name="Cros-Aarteil S."/>
            <person name="Calhoun S."/>
            <person name="Haridas S."/>
            <person name="Kuo A."/>
            <person name="Mondo S."/>
            <person name="Pangilinan J."/>
            <person name="Riley R."/>
            <person name="LaButti K."/>
            <person name="Andreopoulos B."/>
            <person name="Lipzen A."/>
            <person name="Chen C."/>
            <person name="Yanf M."/>
            <person name="Daum C."/>
            <person name="Ng V."/>
            <person name="Clum A."/>
            <person name="Steindorff A."/>
            <person name="Ohm R."/>
            <person name="Martin F."/>
            <person name="Silar P."/>
            <person name="Natvig D."/>
            <person name="Lalanne C."/>
            <person name="Gautier V."/>
            <person name="Ament-velasquez S.L."/>
            <person name="Kruys A."/>
            <person name="Hutchinson M.I."/>
            <person name="Powell A.J."/>
            <person name="Barry K."/>
            <person name="Miller A.N."/>
            <person name="Grigoriev I.V."/>
            <person name="Debuchy R."/>
            <person name="Gladieux P."/>
            <person name="Thoren M.H."/>
            <person name="Johannesson H."/>
        </authorList>
    </citation>
    <scope>NUCLEOTIDE SEQUENCE</scope>
    <source>
        <strain evidence="13">SMH3391-2</strain>
    </source>
</reference>
<feature type="domain" description="RING-type" evidence="12">
    <location>
        <begin position="103"/>
        <end position="302"/>
    </location>
</feature>
<dbReference type="InterPro" id="IPR002867">
    <property type="entry name" value="IBR_dom"/>
</dbReference>
<evidence type="ECO:0000313" key="14">
    <source>
        <dbReference type="Proteomes" id="UP001174934"/>
    </source>
</evidence>
<dbReference type="CDD" id="cd22584">
    <property type="entry name" value="Rcat_RBR_unk"/>
    <property type="match status" value="1"/>
</dbReference>
<accession>A0AA39X9H6</accession>
<dbReference type="SUPFAM" id="SSF57850">
    <property type="entry name" value="RING/U-box"/>
    <property type="match status" value="2"/>
</dbReference>
<dbReference type="InterPro" id="IPR013083">
    <property type="entry name" value="Znf_RING/FYVE/PHD"/>
</dbReference>
<dbReference type="PROSITE" id="PS50089">
    <property type="entry name" value="ZF_RING_2"/>
    <property type="match status" value="1"/>
</dbReference>
<feature type="region of interest" description="Disordered" evidence="10">
    <location>
        <begin position="310"/>
        <end position="368"/>
    </location>
</feature>
<feature type="compositionally biased region" description="Basic residues" evidence="10">
    <location>
        <begin position="48"/>
        <end position="62"/>
    </location>
</feature>
<dbReference type="CDD" id="cd20335">
    <property type="entry name" value="BRcat_RBR"/>
    <property type="match status" value="1"/>
</dbReference>
<dbReference type="Gene3D" id="1.20.120.1750">
    <property type="match status" value="1"/>
</dbReference>
<feature type="compositionally biased region" description="Pro residues" evidence="10">
    <location>
        <begin position="438"/>
        <end position="453"/>
    </location>
</feature>
<evidence type="ECO:0000256" key="1">
    <source>
        <dbReference type="ARBA" id="ARBA00001798"/>
    </source>
</evidence>
<dbReference type="Gene3D" id="3.30.40.10">
    <property type="entry name" value="Zinc/RING finger domain, C3HC4 (zinc finger)"/>
    <property type="match status" value="1"/>
</dbReference>
<dbReference type="EC" id="2.3.2.31" evidence="2"/>
<evidence type="ECO:0000259" key="12">
    <source>
        <dbReference type="PROSITE" id="PS51873"/>
    </source>
</evidence>
<evidence type="ECO:0000256" key="9">
    <source>
        <dbReference type="PROSITE-ProRule" id="PRU00175"/>
    </source>
</evidence>
<dbReference type="Pfam" id="PF01485">
    <property type="entry name" value="IBR"/>
    <property type="match status" value="2"/>
</dbReference>
<comment type="catalytic activity">
    <reaction evidence="1">
        <text>[E2 ubiquitin-conjugating enzyme]-S-ubiquitinyl-L-cysteine + [acceptor protein]-L-lysine = [E2 ubiquitin-conjugating enzyme]-L-cysteine + [acceptor protein]-N(6)-ubiquitinyl-L-lysine.</text>
        <dbReference type="EC" id="2.3.2.31"/>
    </reaction>
</comment>
<feature type="region of interest" description="Disordered" evidence="10">
    <location>
        <begin position="479"/>
        <end position="543"/>
    </location>
</feature>
<evidence type="ECO:0000313" key="13">
    <source>
        <dbReference type="EMBL" id="KAK0629807.1"/>
    </source>
</evidence>
<dbReference type="GO" id="GO:0016567">
    <property type="term" value="P:protein ubiquitination"/>
    <property type="evidence" value="ECO:0007669"/>
    <property type="project" value="InterPro"/>
</dbReference>
<keyword evidence="6 9" id="KW-0863">Zinc-finger</keyword>
<evidence type="ECO:0000256" key="10">
    <source>
        <dbReference type="SAM" id="MobiDB-lite"/>
    </source>
</evidence>
<dbReference type="InterPro" id="IPR017907">
    <property type="entry name" value="Znf_RING_CS"/>
</dbReference>